<evidence type="ECO:0000259" key="11">
    <source>
        <dbReference type="Pfam" id="PF00593"/>
    </source>
</evidence>
<reference evidence="14" key="2">
    <citation type="submission" date="2016-11" db="EMBL/GenBank/DDBJ databases">
        <authorList>
            <person name="Jaros S."/>
            <person name="Januszkiewicz K."/>
            <person name="Wedrychowicz H."/>
        </authorList>
    </citation>
    <scope>NUCLEOTIDE SEQUENCE [LARGE SCALE GENOMIC DNA]</scope>
    <source>
        <strain evidence="14">DSM 27989</strain>
    </source>
</reference>
<dbReference type="OrthoDB" id="9768177at2"/>
<evidence type="ECO:0000256" key="5">
    <source>
        <dbReference type="ARBA" id="ARBA00023077"/>
    </source>
</evidence>
<evidence type="ECO:0000256" key="6">
    <source>
        <dbReference type="ARBA" id="ARBA00023136"/>
    </source>
</evidence>
<protein>
    <submittedName>
        <fullName evidence="13">SusC/RagA family TonB-linked outer membrane protein</fullName>
    </submittedName>
    <submittedName>
        <fullName evidence="14">TonB-linked outer membrane protein, SusC/RagA family</fullName>
    </submittedName>
</protein>
<feature type="chain" id="PRO_5012364647" evidence="10">
    <location>
        <begin position="21"/>
        <end position="1033"/>
    </location>
</feature>
<dbReference type="Pfam" id="PF00593">
    <property type="entry name" value="TonB_dep_Rec_b-barrel"/>
    <property type="match status" value="1"/>
</dbReference>
<keyword evidence="2 8" id="KW-0813">Transport</keyword>
<comment type="similarity">
    <text evidence="8 9">Belongs to the TonB-dependent receptor family.</text>
</comment>
<dbReference type="InterPro" id="IPR036942">
    <property type="entry name" value="Beta-barrel_TonB_sf"/>
</dbReference>
<evidence type="ECO:0000313" key="15">
    <source>
        <dbReference type="Proteomes" id="UP000184120"/>
    </source>
</evidence>
<keyword evidence="10" id="KW-0732">Signal</keyword>
<dbReference type="RefSeq" id="WP_072933806.1">
    <property type="nucleotide sequence ID" value="NZ_BMFL01000016.1"/>
</dbReference>
<evidence type="ECO:0000313" key="16">
    <source>
        <dbReference type="Proteomes" id="UP000650994"/>
    </source>
</evidence>
<dbReference type="Gene3D" id="2.40.170.20">
    <property type="entry name" value="TonB-dependent receptor, beta-barrel domain"/>
    <property type="match status" value="1"/>
</dbReference>
<evidence type="ECO:0000256" key="7">
    <source>
        <dbReference type="ARBA" id="ARBA00023237"/>
    </source>
</evidence>
<evidence type="ECO:0000259" key="12">
    <source>
        <dbReference type="Pfam" id="PF07715"/>
    </source>
</evidence>
<evidence type="ECO:0000256" key="1">
    <source>
        <dbReference type="ARBA" id="ARBA00004571"/>
    </source>
</evidence>
<evidence type="ECO:0000256" key="8">
    <source>
        <dbReference type="PROSITE-ProRule" id="PRU01360"/>
    </source>
</evidence>
<keyword evidence="3 8" id="KW-1134">Transmembrane beta strand</keyword>
<dbReference type="SUPFAM" id="SSF56935">
    <property type="entry name" value="Porins"/>
    <property type="match status" value="1"/>
</dbReference>
<dbReference type="InterPro" id="IPR023997">
    <property type="entry name" value="TonB-dep_OMP_SusC/RagA_CS"/>
</dbReference>
<dbReference type="InterPro" id="IPR012910">
    <property type="entry name" value="Plug_dom"/>
</dbReference>
<organism evidence="14 15">
    <name type="scientific">Chishuiella changwenlii</name>
    <dbReference type="NCBI Taxonomy" id="1434701"/>
    <lineage>
        <taxon>Bacteria</taxon>
        <taxon>Pseudomonadati</taxon>
        <taxon>Bacteroidota</taxon>
        <taxon>Flavobacteriia</taxon>
        <taxon>Flavobacteriales</taxon>
        <taxon>Weeksellaceae</taxon>
        <taxon>Chishuiella</taxon>
    </lineage>
</organism>
<name>A0A1M7C4B2_9FLAO</name>
<keyword evidence="16" id="KW-1185">Reference proteome</keyword>
<dbReference type="Pfam" id="PF07715">
    <property type="entry name" value="Plug"/>
    <property type="match status" value="1"/>
</dbReference>
<dbReference type="PROSITE" id="PS52016">
    <property type="entry name" value="TONB_DEPENDENT_REC_3"/>
    <property type="match status" value="1"/>
</dbReference>
<dbReference type="Pfam" id="PF13715">
    <property type="entry name" value="CarbopepD_reg_2"/>
    <property type="match status" value="1"/>
</dbReference>
<dbReference type="EMBL" id="FRBH01000012">
    <property type="protein sequence ID" value="SHL61679.1"/>
    <property type="molecule type" value="Genomic_DNA"/>
</dbReference>
<feature type="domain" description="TonB-dependent receptor-like beta-barrel" evidence="11">
    <location>
        <begin position="451"/>
        <end position="996"/>
    </location>
</feature>
<dbReference type="FunFam" id="2.170.130.10:FF:000008">
    <property type="entry name" value="SusC/RagA family TonB-linked outer membrane protein"/>
    <property type="match status" value="1"/>
</dbReference>
<evidence type="ECO:0000256" key="10">
    <source>
        <dbReference type="SAM" id="SignalP"/>
    </source>
</evidence>
<keyword evidence="6 8" id="KW-0472">Membrane</keyword>
<evidence type="ECO:0000313" key="14">
    <source>
        <dbReference type="EMBL" id="SHL61679.1"/>
    </source>
</evidence>
<keyword evidence="7 8" id="KW-0998">Cell outer membrane</keyword>
<dbReference type="Gene3D" id="2.170.130.10">
    <property type="entry name" value="TonB-dependent receptor, plug domain"/>
    <property type="match status" value="1"/>
</dbReference>
<dbReference type="STRING" id="1434701.SAMN05443634_11271"/>
<dbReference type="NCBIfam" id="TIGR04057">
    <property type="entry name" value="SusC_RagA_signa"/>
    <property type="match status" value="1"/>
</dbReference>
<dbReference type="InterPro" id="IPR008969">
    <property type="entry name" value="CarboxyPept-like_regulatory"/>
</dbReference>
<reference evidence="13" key="1">
    <citation type="journal article" date="2014" name="Int. J. Syst. Evol. Microbiol.">
        <title>Complete genome of a new Firmicutes species belonging to the dominant human colonic microbiota ('Ruminococcus bicirculans') reveals two chromosomes and a selective capacity to utilize plant glucans.</title>
        <authorList>
            <consortium name="NISC Comparative Sequencing Program"/>
            <person name="Wegmann U."/>
            <person name="Louis P."/>
            <person name="Goesmann A."/>
            <person name="Henrissat B."/>
            <person name="Duncan S.H."/>
            <person name="Flint H.J."/>
        </authorList>
    </citation>
    <scope>NUCLEOTIDE SEQUENCE</scope>
    <source>
        <strain evidence="13">CGMCC 1.12707</strain>
    </source>
</reference>
<dbReference type="InterPro" id="IPR037066">
    <property type="entry name" value="Plug_dom_sf"/>
</dbReference>
<dbReference type="GO" id="GO:0009279">
    <property type="term" value="C:cell outer membrane"/>
    <property type="evidence" value="ECO:0007669"/>
    <property type="project" value="UniProtKB-SubCell"/>
</dbReference>
<reference evidence="16" key="4">
    <citation type="journal article" date="2019" name="Int. J. Syst. Evol. Microbiol.">
        <title>The Global Catalogue of Microorganisms (GCM) 10K type strain sequencing project: providing services to taxonomists for standard genome sequencing and annotation.</title>
        <authorList>
            <consortium name="The Broad Institute Genomics Platform"/>
            <consortium name="The Broad Institute Genome Sequencing Center for Infectious Disease"/>
            <person name="Wu L."/>
            <person name="Ma J."/>
        </authorList>
    </citation>
    <scope>NUCLEOTIDE SEQUENCE [LARGE SCALE GENOMIC DNA]</scope>
    <source>
        <strain evidence="16">CGMCC 1.12707</strain>
    </source>
</reference>
<feature type="domain" description="TonB-dependent receptor plug" evidence="12">
    <location>
        <begin position="124"/>
        <end position="230"/>
    </location>
</feature>
<comment type="subcellular location">
    <subcellularLocation>
        <location evidence="1 8">Cell outer membrane</location>
        <topology evidence="1 8">Multi-pass membrane protein</topology>
    </subcellularLocation>
</comment>
<keyword evidence="4 8" id="KW-0812">Transmembrane</keyword>
<feature type="signal peptide" evidence="10">
    <location>
        <begin position="1"/>
        <end position="20"/>
    </location>
</feature>
<dbReference type="Proteomes" id="UP000650994">
    <property type="component" value="Unassembled WGS sequence"/>
</dbReference>
<dbReference type="AlphaFoldDB" id="A0A1M7C4B2"/>
<dbReference type="Proteomes" id="UP000184120">
    <property type="component" value="Unassembled WGS sequence"/>
</dbReference>
<dbReference type="InterPro" id="IPR000531">
    <property type="entry name" value="Beta-barrel_TonB"/>
</dbReference>
<dbReference type="EMBL" id="BMFL01000016">
    <property type="protein sequence ID" value="GGF05739.1"/>
    <property type="molecule type" value="Genomic_DNA"/>
</dbReference>
<gene>
    <name evidence="13" type="ORF">GCM10010984_23760</name>
    <name evidence="14" type="ORF">SAMN05443634_11271</name>
</gene>
<reference evidence="15" key="3">
    <citation type="submission" date="2016-11" db="EMBL/GenBank/DDBJ databases">
        <authorList>
            <person name="Varghese N."/>
            <person name="Submissions S."/>
        </authorList>
    </citation>
    <scope>NUCLEOTIDE SEQUENCE [LARGE SCALE GENOMIC DNA]</scope>
    <source>
        <strain evidence="15">DSM 27989</strain>
    </source>
</reference>
<dbReference type="InterPro" id="IPR039426">
    <property type="entry name" value="TonB-dep_rcpt-like"/>
</dbReference>
<evidence type="ECO:0000256" key="9">
    <source>
        <dbReference type="RuleBase" id="RU003357"/>
    </source>
</evidence>
<evidence type="ECO:0000256" key="2">
    <source>
        <dbReference type="ARBA" id="ARBA00022448"/>
    </source>
</evidence>
<keyword evidence="5 9" id="KW-0798">TonB box</keyword>
<evidence type="ECO:0000313" key="13">
    <source>
        <dbReference type="EMBL" id="GGF05739.1"/>
    </source>
</evidence>
<dbReference type="InterPro" id="IPR023996">
    <property type="entry name" value="TonB-dep_OMP_SusC/RagA"/>
</dbReference>
<accession>A0A1M7C4B2</accession>
<proteinExistence type="inferred from homology"/>
<dbReference type="SUPFAM" id="SSF49464">
    <property type="entry name" value="Carboxypeptidase regulatory domain-like"/>
    <property type="match status" value="1"/>
</dbReference>
<evidence type="ECO:0000256" key="4">
    <source>
        <dbReference type="ARBA" id="ARBA00022692"/>
    </source>
</evidence>
<dbReference type="Gene3D" id="2.60.40.1120">
    <property type="entry name" value="Carboxypeptidase-like, regulatory domain"/>
    <property type="match status" value="1"/>
</dbReference>
<dbReference type="NCBIfam" id="TIGR04056">
    <property type="entry name" value="OMP_RagA_SusC"/>
    <property type="match status" value="1"/>
</dbReference>
<evidence type="ECO:0000256" key="3">
    <source>
        <dbReference type="ARBA" id="ARBA00022452"/>
    </source>
</evidence>
<reference evidence="13" key="5">
    <citation type="submission" date="2024-05" db="EMBL/GenBank/DDBJ databases">
        <authorList>
            <person name="Sun Q."/>
            <person name="Zhou Y."/>
        </authorList>
    </citation>
    <scope>NUCLEOTIDE SEQUENCE</scope>
    <source>
        <strain evidence="13">CGMCC 1.12707</strain>
    </source>
</reference>
<sequence>MRKSKIKLLALLLLPIAAFAQENKTISGIIKSTTDGSPLVGVDVYVDGTTYETSTDENGFYELSVPEDAVITISYDGFQQMQIPVSGTQDFNITLIPFDNTPDIESENRALDEVVVVGYGKAKKSDLTGSVGVIDATKLTERNMTNPMEAMQGNVPGVQITTSTGRIGDGFDIVIRGNNSMNEASKPLFVVDGVPTTDIDFLNPQDIARIDILKDASSTAIYGSRGSNGVVIVTTKNGSSAKGRFTVSYETYYGVKAVARLPKMMDGQKWWNYHQSAYLATAGKDPITGQVSAQTLRTAVLGTRNSELLRRVENNETFDWYDAVLRSGVTQNNYINMSGRSENGIGYNIGLGVQKEKGNLQNEALDKYNVNLGLDHKINDKFSTGLTLSFSLTEQQDGSDIAMQEAFRLNPFLSPYEFQSNSRLTPLPGKLQNQQGAFVIDKTSTYNPILEINNTTNETRRWNGIGNFFFEYRPLDWLSVKTTYSANFDSRRKGEAWGALTSVGANNNNLASARINRTENFNYTWDNQVNANFDINEIHQFNILALQSIYSSRTETGLQSSRNIPFDSGYHNIGSGSQSTFNIASNYLKQTLSSYALRVNYSLLDKYLLTVSVRADGSSLLSENNRWGYFPSAAVAWKINNEEFLKGSKAVSELKLRASWGYTGNNIIDPYSTVNLLTEQLFYDYAGTIANGWISGRIANPNLTWEKTREFNVGLDFGFLRNRITGSVDVYDKLSDNLLMRQQLPFETGWPYINGNIGSVSNKGVEVALTTKIIQTPKVSWETTFTFSKNVNKIKSIYGQSEVDDIGNNLFIGENINSYYNYIYDGVWQYGQEAEAASYGQTVGQAKVRDVNGDGRITPDDRVILGNSDPKWSGSIFTTLKVGQFDLSASLITNQGVLAYSPFHENFTNVYDRGRARLDMDWFIPNNNAGITPQSTNYAPQPLNEGTYWRDNKVGYYRDASFVKIKNIALGYTFKRETLARIGVLNSLRVYANVINPFVFTKYDGYDPEWATASLGVGRVSSITYQLGLSLKF</sequence>